<feature type="domain" description="Integrase zinc-binding" evidence="4">
    <location>
        <begin position="282"/>
        <end position="336"/>
    </location>
</feature>
<sequence length="383" mass="42914">MSSRRQELEALWSESCEQAFRTLKQKLTTAPVLAYANFELPFILEIDASYVGLGAVLSQEVDGKVRPVAYASRSPRPAERNTATYSSMRLEFLALKWAMAEKFHEYLLGHCCIVRTDSNPLSHLATAKLGATEHRWAAELAAFDFEVQYRSGRANQNADALSRLPSGKQFVENSQPGTVVPEPLRRAEGVSLAGATAVMAMQAMPGRSRSNLVRLQEDPIIGAALKYWCRGRGPGPQERRQLSNLVLVLLRQWDRLEEQDGLLYRRVCRSDGGEKVLQLVLPAVLQPEVLTQLHQCHGHQGTERTLELVRQCCYWPGMSANVAHWVQQCEWCQQAKEATPVARSYMAHLMASRPNEIVALDFKVLEPSHSGQENVLVMTDIFS</sequence>
<dbReference type="Gene3D" id="3.30.70.270">
    <property type="match status" value="1"/>
</dbReference>
<dbReference type="PANTHER" id="PTHR37984:SF5">
    <property type="entry name" value="PROTEIN NYNRIN-LIKE"/>
    <property type="match status" value="1"/>
</dbReference>
<evidence type="ECO:0000259" key="4">
    <source>
        <dbReference type="Pfam" id="PF17921"/>
    </source>
</evidence>
<dbReference type="InterPro" id="IPR043128">
    <property type="entry name" value="Rev_trsase/Diguanyl_cyclase"/>
</dbReference>
<dbReference type="InterPro" id="IPR050951">
    <property type="entry name" value="Retrovirus_Pol_polyprotein"/>
</dbReference>
<dbReference type="Gene3D" id="1.10.340.70">
    <property type="match status" value="1"/>
</dbReference>
<evidence type="ECO:0000259" key="3">
    <source>
        <dbReference type="Pfam" id="PF17919"/>
    </source>
</evidence>
<accession>A0AAD5FV41</accession>
<gene>
    <name evidence="5" type="ORF">C0J50_7867</name>
</gene>
<dbReference type="CDD" id="cd09274">
    <property type="entry name" value="RNase_HI_RT_Ty3"/>
    <property type="match status" value="1"/>
</dbReference>
<evidence type="ECO:0000313" key="6">
    <source>
        <dbReference type="Proteomes" id="UP001205998"/>
    </source>
</evidence>
<dbReference type="EMBL" id="MU532980">
    <property type="protein sequence ID" value="KAI5629816.1"/>
    <property type="molecule type" value="Genomic_DNA"/>
</dbReference>
<reference evidence="5" key="1">
    <citation type="submission" date="2018-07" db="EMBL/GenBank/DDBJ databases">
        <title>Comparative genomics of catfishes provides insights into carnivory and benthic adaptation.</title>
        <authorList>
            <person name="Zhang Y."/>
            <person name="Wang D."/>
            <person name="Peng Z."/>
            <person name="Zheng S."/>
            <person name="Shao F."/>
            <person name="Tao W."/>
        </authorList>
    </citation>
    <scope>NUCLEOTIDE SEQUENCE</scope>
    <source>
        <strain evidence="5">Chongqing</strain>
    </source>
</reference>
<evidence type="ECO:0000256" key="2">
    <source>
        <dbReference type="ARBA" id="ARBA00039658"/>
    </source>
</evidence>
<dbReference type="PANTHER" id="PTHR37984">
    <property type="entry name" value="PROTEIN CBG26694"/>
    <property type="match status" value="1"/>
</dbReference>
<organism evidence="5 6">
    <name type="scientific">Silurus asotus</name>
    <name type="common">Amur catfish</name>
    <name type="synonym">Parasilurus asotus</name>
    <dbReference type="NCBI Taxonomy" id="30991"/>
    <lineage>
        <taxon>Eukaryota</taxon>
        <taxon>Metazoa</taxon>
        <taxon>Chordata</taxon>
        <taxon>Craniata</taxon>
        <taxon>Vertebrata</taxon>
        <taxon>Euteleostomi</taxon>
        <taxon>Actinopterygii</taxon>
        <taxon>Neopterygii</taxon>
        <taxon>Teleostei</taxon>
        <taxon>Ostariophysi</taxon>
        <taxon>Siluriformes</taxon>
        <taxon>Siluridae</taxon>
        <taxon>Silurus</taxon>
    </lineage>
</organism>
<dbReference type="FunFam" id="1.10.340.70:FF:000001">
    <property type="entry name" value="Retrovirus-related Pol polyprotein from transposon gypsy-like Protein"/>
    <property type="match status" value="1"/>
</dbReference>
<dbReference type="Pfam" id="PF17919">
    <property type="entry name" value="RT_RNaseH_2"/>
    <property type="match status" value="1"/>
</dbReference>
<dbReference type="InterPro" id="IPR041588">
    <property type="entry name" value="Integrase_H2C2"/>
</dbReference>
<keyword evidence="6" id="KW-1185">Reference proteome</keyword>
<name>A0AAD5FV41_SILAS</name>
<dbReference type="InterPro" id="IPR043502">
    <property type="entry name" value="DNA/RNA_pol_sf"/>
</dbReference>
<protein>
    <recommendedName>
        <fullName evidence="2">Gypsy retrotransposon integrase-like protein 1</fullName>
    </recommendedName>
</protein>
<dbReference type="InterPro" id="IPR041577">
    <property type="entry name" value="RT_RNaseH_2"/>
</dbReference>
<dbReference type="AlphaFoldDB" id="A0AAD5FV41"/>
<dbReference type="Pfam" id="PF17921">
    <property type="entry name" value="Integrase_H2C2"/>
    <property type="match status" value="1"/>
</dbReference>
<dbReference type="Gene3D" id="3.10.20.370">
    <property type="match status" value="1"/>
</dbReference>
<feature type="domain" description="Reverse transcriptase/retrotransposon-derived protein RNase H-like" evidence="3">
    <location>
        <begin position="12"/>
        <end position="110"/>
    </location>
</feature>
<keyword evidence="1" id="KW-0511">Multifunctional enzyme</keyword>
<comment type="caution">
    <text evidence="5">The sequence shown here is derived from an EMBL/GenBank/DDBJ whole genome shotgun (WGS) entry which is preliminary data.</text>
</comment>
<dbReference type="FunFam" id="3.10.20.370:FF:000001">
    <property type="entry name" value="Retrovirus-related Pol polyprotein from transposon 17.6-like protein"/>
    <property type="match status" value="1"/>
</dbReference>
<evidence type="ECO:0000313" key="5">
    <source>
        <dbReference type="EMBL" id="KAI5629816.1"/>
    </source>
</evidence>
<dbReference type="Proteomes" id="UP001205998">
    <property type="component" value="Unassembled WGS sequence"/>
</dbReference>
<proteinExistence type="predicted"/>
<dbReference type="SUPFAM" id="SSF56672">
    <property type="entry name" value="DNA/RNA polymerases"/>
    <property type="match status" value="1"/>
</dbReference>
<evidence type="ECO:0000256" key="1">
    <source>
        <dbReference type="ARBA" id="ARBA00023268"/>
    </source>
</evidence>
<dbReference type="GO" id="GO:0003824">
    <property type="term" value="F:catalytic activity"/>
    <property type="evidence" value="ECO:0007669"/>
    <property type="project" value="UniProtKB-KW"/>
</dbReference>